<evidence type="ECO:0000313" key="4">
    <source>
        <dbReference type="Proteomes" id="UP000248039"/>
    </source>
</evidence>
<comment type="caution">
    <text evidence="3">The sequence shown here is derived from an EMBL/GenBank/DDBJ whole genome shotgun (WGS) entry which is preliminary data.</text>
</comment>
<dbReference type="GO" id="GO:0016787">
    <property type="term" value="F:hydrolase activity"/>
    <property type="evidence" value="ECO:0007669"/>
    <property type="project" value="UniProtKB-KW"/>
</dbReference>
<name>A0A2V4NMT5_9ACTN</name>
<gene>
    <name evidence="3" type="ORF">C7C46_19940</name>
</gene>
<feature type="region of interest" description="Disordered" evidence="2">
    <location>
        <begin position="1"/>
        <end position="22"/>
    </location>
</feature>
<feature type="compositionally biased region" description="Pro residues" evidence="2">
    <location>
        <begin position="1"/>
        <end position="16"/>
    </location>
</feature>
<dbReference type="Proteomes" id="UP000248039">
    <property type="component" value="Unassembled WGS sequence"/>
</dbReference>
<dbReference type="InterPro" id="IPR005754">
    <property type="entry name" value="Sortase"/>
</dbReference>
<proteinExistence type="predicted"/>
<protein>
    <submittedName>
        <fullName evidence="3">Class F sortase</fullName>
    </submittedName>
</protein>
<reference evidence="3 4" key="1">
    <citation type="submission" date="2018-03" db="EMBL/GenBank/DDBJ databases">
        <title>Bioinformatic expansion and discovery of thiopeptide antibiotics.</title>
        <authorList>
            <person name="Schwalen C.J."/>
            <person name="Hudson G.A."/>
            <person name="Mitchell D.A."/>
        </authorList>
    </citation>
    <scope>NUCLEOTIDE SEQUENCE [LARGE SCALE GENOMIC DNA]</scope>
    <source>
        <strain evidence="3 4">ATCC 21389</strain>
    </source>
</reference>
<organism evidence="3 4">
    <name type="scientific">Streptomyces tateyamensis</name>
    <dbReference type="NCBI Taxonomy" id="565073"/>
    <lineage>
        <taxon>Bacteria</taxon>
        <taxon>Bacillati</taxon>
        <taxon>Actinomycetota</taxon>
        <taxon>Actinomycetes</taxon>
        <taxon>Kitasatosporales</taxon>
        <taxon>Streptomycetaceae</taxon>
        <taxon>Streptomyces</taxon>
    </lineage>
</organism>
<dbReference type="EMBL" id="PYBW01000070">
    <property type="protein sequence ID" value="PYC77240.1"/>
    <property type="molecule type" value="Genomic_DNA"/>
</dbReference>
<dbReference type="SUPFAM" id="SSF63817">
    <property type="entry name" value="Sortase"/>
    <property type="match status" value="1"/>
</dbReference>
<dbReference type="InterPro" id="IPR042001">
    <property type="entry name" value="Sortase_F"/>
</dbReference>
<dbReference type="Gene3D" id="2.40.260.10">
    <property type="entry name" value="Sortase"/>
    <property type="match status" value="1"/>
</dbReference>
<dbReference type="InterPro" id="IPR023365">
    <property type="entry name" value="Sortase_dom-sf"/>
</dbReference>
<feature type="region of interest" description="Disordered" evidence="2">
    <location>
        <begin position="44"/>
        <end position="80"/>
    </location>
</feature>
<dbReference type="OrthoDB" id="525039at2"/>
<dbReference type="RefSeq" id="WP_110671229.1">
    <property type="nucleotide sequence ID" value="NZ_PYBW01000070.1"/>
</dbReference>
<keyword evidence="4" id="KW-1185">Reference proteome</keyword>
<keyword evidence="1" id="KW-0378">Hydrolase</keyword>
<evidence type="ECO:0000256" key="2">
    <source>
        <dbReference type="SAM" id="MobiDB-lite"/>
    </source>
</evidence>
<sequence length="226" mass="23222">MVSPVPPTEARPPRTPGPSRRTQAVLFSVLGAALTALLLVHQSEQPRSALPPRPPDPAQAQAAASPTGKRTTPAVQVPDAHPSRLKIAALSVDAPFTGLDKDAQPPADDPNLVGWFQGGTVPGNRGPAVLVGRPATTTAPAVFTALGTLAPATTVDVARDDGVTATFAVDSVETFAQGALPADRIYGPTADAQLRLITCGGAYDAQRGDYTASVVVFAHLTGLRET</sequence>
<evidence type="ECO:0000256" key="1">
    <source>
        <dbReference type="ARBA" id="ARBA00022801"/>
    </source>
</evidence>
<accession>A0A2V4NMT5</accession>
<dbReference type="Pfam" id="PF04203">
    <property type="entry name" value="Sortase"/>
    <property type="match status" value="1"/>
</dbReference>
<dbReference type="CDD" id="cd05829">
    <property type="entry name" value="Sortase_F"/>
    <property type="match status" value="1"/>
</dbReference>
<evidence type="ECO:0000313" key="3">
    <source>
        <dbReference type="EMBL" id="PYC77240.1"/>
    </source>
</evidence>
<dbReference type="AlphaFoldDB" id="A0A2V4NMT5"/>